<organism evidence="2 3">
    <name type="scientific">Allacma fusca</name>
    <dbReference type="NCBI Taxonomy" id="39272"/>
    <lineage>
        <taxon>Eukaryota</taxon>
        <taxon>Metazoa</taxon>
        <taxon>Ecdysozoa</taxon>
        <taxon>Arthropoda</taxon>
        <taxon>Hexapoda</taxon>
        <taxon>Collembola</taxon>
        <taxon>Symphypleona</taxon>
        <taxon>Sminthuridae</taxon>
        <taxon>Allacma</taxon>
    </lineage>
</organism>
<reference evidence="2" key="1">
    <citation type="submission" date="2021-06" db="EMBL/GenBank/DDBJ databases">
        <authorList>
            <person name="Hodson N. C."/>
            <person name="Mongue J. A."/>
            <person name="Jaron S. K."/>
        </authorList>
    </citation>
    <scope>NUCLEOTIDE SEQUENCE</scope>
</reference>
<proteinExistence type="predicted"/>
<dbReference type="Proteomes" id="UP000708208">
    <property type="component" value="Unassembled WGS sequence"/>
</dbReference>
<keyword evidence="1" id="KW-1133">Transmembrane helix</keyword>
<keyword evidence="3" id="KW-1185">Reference proteome</keyword>
<name>A0A8J2PMP7_9HEXA</name>
<dbReference type="EMBL" id="CAJVCH010571134">
    <property type="protein sequence ID" value="CAG7836728.1"/>
    <property type="molecule type" value="Genomic_DNA"/>
</dbReference>
<protein>
    <submittedName>
        <fullName evidence="2">Uncharacterized protein</fullName>
    </submittedName>
</protein>
<gene>
    <name evidence="2" type="ORF">AFUS01_LOCUS45937</name>
</gene>
<keyword evidence="1" id="KW-0812">Transmembrane</keyword>
<feature type="transmembrane region" description="Helical" evidence="1">
    <location>
        <begin position="52"/>
        <end position="72"/>
    </location>
</feature>
<evidence type="ECO:0000313" key="3">
    <source>
        <dbReference type="Proteomes" id="UP000708208"/>
    </source>
</evidence>
<comment type="caution">
    <text evidence="2">The sequence shown here is derived from an EMBL/GenBank/DDBJ whole genome shotgun (WGS) entry which is preliminary data.</text>
</comment>
<accession>A0A8J2PMP7</accession>
<evidence type="ECO:0000256" key="1">
    <source>
        <dbReference type="SAM" id="Phobius"/>
    </source>
</evidence>
<dbReference type="AlphaFoldDB" id="A0A8J2PMP7"/>
<keyword evidence="1" id="KW-0472">Membrane</keyword>
<evidence type="ECO:0000313" key="2">
    <source>
        <dbReference type="EMBL" id="CAG7836728.1"/>
    </source>
</evidence>
<sequence>MASVYTGIGPLTPVWMQSVVCSQSKLLGVASWKSTQVSDGCHNWAVHFHHFLHRYCGVFCTTLLGLMTIMFIRGKIS</sequence>